<proteinExistence type="predicted"/>
<evidence type="ECO:0000313" key="2">
    <source>
        <dbReference type="Proteomes" id="UP000245626"/>
    </source>
</evidence>
<dbReference type="Proteomes" id="UP000245626">
    <property type="component" value="Unassembled WGS sequence"/>
</dbReference>
<dbReference type="EMBL" id="KZ820128">
    <property type="protein sequence ID" value="PWN48882.1"/>
    <property type="molecule type" value="Genomic_DNA"/>
</dbReference>
<protein>
    <submittedName>
        <fullName evidence="1">Uncharacterized protein</fullName>
    </submittedName>
</protein>
<reference evidence="1 2" key="1">
    <citation type="journal article" date="2018" name="Mol. Biol. Evol.">
        <title>Broad Genomic Sampling Reveals a Smut Pathogenic Ancestry of the Fungal Clade Ustilaginomycotina.</title>
        <authorList>
            <person name="Kijpornyongpan T."/>
            <person name="Mondo S.J."/>
            <person name="Barry K."/>
            <person name="Sandor L."/>
            <person name="Lee J."/>
            <person name="Lipzen A."/>
            <person name="Pangilinan J."/>
            <person name="LaButti K."/>
            <person name="Hainaut M."/>
            <person name="Henrissat B."/>
            <person name="Grigoriev I.V."/>
            <person name="Spatafora J.W."/>
            <person name="Aime M.C."/>
        </authorList>
    </citation>
    <scope>NUCLEOTIDE SEQUENCE [LARGE SCALE GENOMIC DNA]</scope>
    <source>
        <strain evidence="1 2">SA 807</strain>
    </source>
</reference>
<keyword evidence="2" id="KW-1185">Reference proteome</keyword>
<organism evidence="1 2">
    <name type="scientific">Violaceomyces palustris</name>
    <dbReference type="NCBI Taxonomy" id="1673888"/>
    <lineage>
        <taxon>Eukaryota</taxon>
        <taxon>Fungi</taxon>
        <taxon>Dikarya</taxon>
        <taxon>Basidiomycota</taxon>
        <taxon>Ustilaginomycotina</taxon>
        <taxon>Ustilaginomycetes</taxon>
        <taxon>Violaceomycetales</taxon>
        <taxon>Violaceomycetaceae</taxon>
        <taxon>Violaceomyces</taxon>
    </lineage>
</organism>
<gene>
    <name evidence="1" type="ORF">IE53DRAFT_363555</name>
</gene>
<name>A0ACD0NSZ8_9BASI</name>
<evidence type="ECO:0000313" key="1">
    <source>
        <dbReference type="EMBL" id="PWN48882.1"/>
    </source>
</evidence>
<sequence>MKPTQTVATTSHSTSATGGKRAKATSTMNARTKLKLLKLLTRLQTGSAISFSTFLMVHLSSPLSALVGSVVGRGGGTSGYEGAVDWASRTMILGRVYYQNPLTEPILIWGSLSIHVASSIARRWLLVNIRTSPSAQRPENRIGKDEIREFIYQRRDGVQGDEDEGQEVEEEEDGEEEEADNGDASRNKVEEESRLSGADERLRGERATPCSAGSVTVASSSSPAGTPSGV</sequence>
<accession>A0ACD0NSZ8</accession>